<evidence type="ECO:0000256" key="1">
    <source>
        <dbReference type="ARBA" id="ARBA00004613"/>
    </source>
</evidence>
<reference evidence="4" key="1">
    <citation type="submission" date="2015-03" db="EMBL/GenBank/DDBJ databases">
        <authorList>
            <person name="Nijsse Bart"/>
        </authorList>
    </citation>
    <scope>NUCLEOTIDE SEQUENCE [LARGE SCALE GENOMIC DNA]</scope>
</reference>
<name>A0A0U1L3G9_9FIRM</name>
<keyword evidence="3" id="KW-0378">Hydrolase</keyword>
<evidence type="ECO:0000313" key="4">
    <source>
        <dbReference type="Proteomes" id="UP000049855"/>
    </source>
</evidence>
<dbReference type="InterPro" id="IPR018511">
    <property type="entry name" value="Hemolysin-typ_Ca-bd_CS"/>
</dbReference>
<evidence type="ECO:0000313" key="3">
    <source>
        <dbReference type="EMBL" id="CQR74257.1"/>
    </source>
</evidence>
<organism evidence="3 4">
    <name type="scientific">Sporomusa ovata</name>
    <dbReference type="NCBI Taxonomy" id="2378"/>
    <lineage>
        <taxon>Bacteria</taxon>
        <taxon>Bacillati</taxon>
        <taxon>Bacillota</taxon>
        <taxon>Negativicutes</taxon>
        <taxon>Selenomonadales</taxon>
        <taxon>Sporomusaceae</taxon>
        <taxon>Sporomusa</taxon>
    </lineage>
</organism>
<dbReference type="EMBL" id="CTRP01000014">
    <property type="protein sequence ID" value="CQR74257.1"/>
    <property type="molecule type" value="Genomic_DNA"/>
</dbReference>
<dbReference type="InterPro" id="IPR050557">
    <property type="entry name" value="RTX_toxin/Mannuronan_C5-epim"/>
</dbReference>
<dbReference type="PROSITE" id="PS00330">
    <property type="entry name" value="HEMOLYSIN_CALCIUM"/>
    <property type="match status" value="2"/>
</dbReference>
<evidence type="ECO:0000256" key="2">
    <source>
        <dbReference type="ARBA" id="ARBA00022525"/>
    </source>
</evidence>
<comment type="subcellular location">
    <subcellularLocation>
        <location evidence="1">Secreted</location>
    </subcellularLocation>
</comment>
<protein>
    <submittedName>
        <fullName evidence="3">Alkaline phosphatase</fullName>
        <ecNumber evidence="3">3.1.3.1</ecNumber>
    </submittedName>
</protein>
<dbReference type="SUPFAM" id="SSF51120">
    <property type="entry name" value="beta-Roll"/>
    <property type="match status" value="1"/>
</dbReference>
<dbReference type="InterPro" id="IPR001343">
    <property type="entry name" value="Hemolysn_Ca-bd"/>
</dbReference>
<dbReference type="InterPro" id="IPR011049">
    <property type="entry name" value="Serralysin-like_metalloprot_C"/>
</dbReference>
<dbReference type="RefSeq" id="WP_021170265.1">
    <property type="nucleotide sequence ID" value="NZ_CTRP01000014.1"/>
</dbReference>
<dbReference type="GO" id="GO:0005576">
    <property type="term" value="C:extracellular region"/>
    <property type="evidence" value="ECO:0007669"/>
    <property type="project" value="UniProtKB-SubCell"/>
</dbReference>
<dbReference type="GO" id="GO:0004035">
    <property type="term" value="F:alkaline phosphatase activity"/>
    <property type="evidence" value="ECO:0007669"/>
    <property type="project" value="UniProtKB-EC"/>
</dbReference>
<dbReference type="Pfam" id="PF00353">
    <property type="entry name" value="HemolysinCabind"/>
    <property type="match status" value="3"/>
</dbReference>
<dbReference type="GO" id="GO:0005509">
    <property type="term" value="F:calcium ion binding"/>
    <property type="evidence" value="ECO:0007669"/>
    <property type="project" value="InterPro"/>
</dbReference>
<keyword evidence="4" id="KW-1185">Reference proteome</keyword>
<sequence>MQVIGDKGVTLNLAQAEVEIAQGGRGADVFIGGGTSSVFISGGDGDDIIIGGAASDAIAGEDGDDFIDGGAGNDVLRGHRGRDNIYGGAGDDFLDGGQDDDALYGGSGNDVLKGSTGDDYIDGGAGTNVIELSGSFSEYRITKTANGVWISDTVAGRDGTDFVKNVKKANFKDVSLVEIPSNTSAGLENPMPVKDVLTKDKNGVAFDHANAHLIAKEQLLINDIDWQGDSLKRSAGALFLLLIKNKINKSKNRKIVDTTAICAA</sequence>
<dbReference type="Proteomes" id="UP000049855">
    <property type="component" value="Unassembled WGS sequence"/>
</dbReference>
<dbReference type="PRINTS" id="PR00313">
    <property type="entry name" value="CABNDNGRPT"/>
</dbReference>
<dbReference type="AlphaFoldDB" id="A0A0U1L3G9"/>
<dbReference type="EC" id="3.1.3.1" evidence="3"/>
<dbReference type="Gene3D" id="2.150.10.10">
    <property type="entry name" value="Serralysin-like metalloprotease, C-terminal"/>
    <property type="match status" value="2"/>
</dbReference>
<accession>A0A0U1L3G9</accession>
<proteinExistence type="predicted"/>
<dbReference type="PANTHER" id="PTHR38340:SF1">
    <property type="entry name" value="S-LAYER PROTEIN"/>
    <property type="match status" value="1"/>
</dbReference>
<gene>
    <name evidence="3" type="ORF">SpAn4DRAFT_0719</name>
</gene>
<keyword evidence="2" id="KW-0964">Secreted</keyword>
<dbReference type="PANTHER" id="PTHR38340">
    <property type="entry name" value="S-LAYER PROTEIN"/>
    <property type="match status" value="1"/>
</dbReference>